<dbReference type="AlphaFoldDB" id="A0A369B193"/>
<dbReference type="CDD" id="cd03416">
    <property type="entry name" value="CbiX_SirB_N"/>
    <property type="match status" value="1"/>
</dbReference>
<proteinExistence type="predicted"/>
<keyword evidence="1" id="KW-0479">Metal-binding</keyword>
<evidence type="ECO:0000313" key="4">
    <source>
        <dbReference type="EMBL" id="RCX15319.1"/>
    </source>
</evidence>
<dbReference type="GO" id="GO:0016829">
    <property type="term" value="F:lyase activity"/>
    <property type="evidence" value="ECO:0007669"/>
    <property type="project" value="UniProtKB-KW"/>
</dbReference>
<keyword evidence="2" id="KW-0456">Lyase</keyword>
<dbReference type="GO" id="GO:0046872">
    <property type="term" value="F:metal ion binding"/>
    <property type="evidence" value="ECO:0007669"/>
    <property type="project" value="UniProtKB-KW"/>
</dbReference>
<dbReference type="SUPFAM" id="SSF53800">
    <property type="entry name" value="Chelatase"/>
    <property type="match status" value="1"/>
</dbReference>
<dbReference type="Proteomes" id="UP000253090">
    <property type="component" value="Unassembled WGS sequence"/>
</dbReference>
<comment type="caution">
    <text evidence="4">The sequence shown here is derived from an EMBL/GenBank/DDBJ whole genome shotgun (WGS) entry which is preliminary data.</text>
</comment>
<dbReference type="InterPro" id="IPR050963">
    <property type="entry name" value="Sirohydro_Cobaltochel/CbiX"/>
</dbReference>
<feature type="region of interest" description="Disordered" evidence="3">
    <location>
        <begin position="1"/>
        <end position="21"/>
    </location>
</feature>
<evidence type="ECO:0000256" key="3">
    <source>
        <dbReference type="SAM" id="MobiDB-lite"/>
    </source>
</evidence>
<evidence type="ECO:0000256" key="1">
    <source>
        <dbReference type="ARBA" id="ARBA00022723"/>
    </source>
</evidence>
<dbReference type="PANTHER" id="PTHR33542">
    <property type="entry name" value="SIROHYDROCHLORIN FERROCHELATASE, CHLOROPLASTIC"/>
    <property type="match status" value="1"/>
</dbReference>
<evidence type="ECO:0000256" key="2">
    <source>
        <dbReference type="ARBA" id="ARBA00023239"/>
    </source>
</evidence>
<keyword evidence="5" id="KW-1185">Reference proteome</keyword>
<dbReference type="EMBL" id="QPJW01000015">
    <property type="protein sequence ID" value="RCX15319.1"/>
    <property type="molecule type" value="Genomic_DNA"/>
</dbReference>
<dbReference type="InterPro" id="IPR002762">
    <property type="entry name" value="CbiX-like"/>
</dbReference>
<reference evidence="4 5" key="1">
    <citation type="submission" date="2018-07" db="EMBL/GenBank/DDBJ databases">
        <title>Genomic Encyclopedia of Type Strains, Phase III (KMG-III): the genomes of soil and plant-associated and newly described type strains.</title>
        <authorList>
            <person name="Whitman W."/>
        </authorList>
    </citation>
    <scope>NUCLEOTIDE SEQUENCE [LARGE SCALE GENOMIC DNA]</scope>
    <source>
        <strain evidence="4 5">CECT 8333</strain>
    </source>
</reference>
<dbReference type="Gene3D" id="3.40.50.1400">
    <property type="match status" value="2"/>
</dbReference>
<gene>
    <name evidence="4" type="ORF">DFP94_1152</name>
</gene>
<organism evidence="4 5">
    <name type="scientific">Fontibacillus phaseoli</name>
    <dbReference type="NCBI Taxonomy" id="1416533"/>
    <lineage>
        <taxon>Bacteria</taxon>
        <taxon>Bacillati</taxon>
        <taxon>Bacillota</taxon>
        <taxon>Bacilli</taxon>
        <taxon>Bacillales</taxon>
        <taxon>Paenibacillaceae</taxon>
        <taxon>Fontibacillus</taxon>
    </lineage>
</organism>
<dbReference type="Pfam" id="PF01903">
    <property type="entry name" value="CbiX"/>
    <property type="match status" value="1"/>
</dbReference>
<name>A0A369B193_9BACL</name>
<evidence type="ECO:0000313" key="5">
    <source>
        <dbReference type="Proteomes" id="UP000253090"/>
    </source>
</evidence>
<accession>A0A369B193</accession>
<protein>
    <submittedName>
        <fullName evidence="4">Sirohydrochlorin ferrochelatase</fullName>
    </submittedName>
</protein>
<sequence>MDFFSQQGREETLSGGNHAGNADMPFKPGVLVISHGSPDPEWVGLVDEAVAAAAADLPDTLPVEASFLEIVEGRLIQDGIDRLEAQGVSDLIVIPLFVSSGSTHIDEIAYALGVKNTPEKETDMKRLRISARVFFGDPVDDDPVIAEMVWDKVKALSSKPEREILLLVGHGSIHEGFLQRWERGISSLAARTGKLSGLAGADFALLNPDSLRRKVSYWSEERGYDVIVAPLFLSAGYFTKTAIPSRLTGLIFRYSGDALLPHPFLARWMYGQILNIMKSLSL</sequence>
<dbReference type="PANTHER" id="PTHR33542:SF3">
    <property type="entry name" value="SIROHYDROCHLORIN FERROCHELATASE, CHLOROPLASTIC"/>
    <property type="match status" value="1"/>
</dbReference>